<dbReference type="Proteomes" id="UP000757900">
    <property type="component" value="Unassembled WGS sequence"/>
</dbReference>
<comment type="caution">
    <text evidence="5">The sequence shown here is derived from an EMBL/GenBank/DDBJ whole genome shotgun (WGS) entry which is preliminary data.</text>
</comment>
<dbReference type="RefSeq" id="WP_314942440.1">
    <property type="nucleotide sequence ID" value="NZ_CAUQKM010000001.1"/>
</dbReference>
<keyword evidence="1" id="KW-0808">Transferase</keyword>
<evidence type="ECO:0000313" key="5">
    <source>
        <dbReference type="EMBL" id="MBF0934524.1"/>
    </source>
</evidence>
<dbReference type="InterPro" id="IPR016181">
    <property type="entry name" value="Acyl_CoA_acyltransferase"/>
</dbReference>
<proteinExistence type="inferred from homology"/>
<dbReference type="AlphaFoldDB" id="A0A929MNP6"/>
<evidence type="ECO:0000259" key="4">
    <source>
        <dbReference type="PROSITE" id="PS51186"/>
    </source>
</evidence>
<dbReference type="GO" id="GO:0008999">
    <property type="term" value="F:protein-N-terminal-alanine acetyltransferase activity"/>
    <property type="evidence" value="ECO:0007669"/>
    <property type="project" value="TreeGrafter"/>
</dbReference>
<dbReference type="InterPro" id="IPR051531">
    <property type="entry name" value="N-acetyltransferase"/>
</dbReference>
<protein>
    <submittedName>
        <fullName evidence="5">GNAT family N-acetyltransferase</fullName>
    </submittedName>
</protein>
<evidence type="ECO:0000256" key="2">
    <source>
        <dbReference type="ARBA" id="ARBA00023315"/>
    </source>
</evidence>
<dbReference type="Pfam" id="PF13302">
    <property type="entry name" value="Acetyltransf_3"/>
    <property type="match status" value="1"/>
</dbReference>
<reference evidence="5" key="1">
    <citation type="submission" date="2020-04" db="EMBL/GenBank/DDBJ databases">
        <title>Deep metagenomics examines the oral microbiome during advanced dental caries in children, revealing novel taxa and co-occurrences with host molecules.</title>
        <authorList>
            <person name="Baker J.L."/>
            <person name="Morton J.T."/>
            <person name="Dinis M."/>
            <person name="Alvarez R."/>
            <person name="Tran N.C."/>
            <person name="Knight R."/>
            <person name="Edlund A."/>
        </authorList>
    </citation>
    <scope>NUCLEOTIDE SEQUENCE</scope>
    <source>
        <strain evidence="5">JCVI_23_bin.16</strain>
    </source>
</reference>
<dbReference type="EMBL" id="JABZFV010000032">
    <property type="protein sequence ID" value="MBF0934524.1"/>
    <property type="molecule type" value="Genomic_DNA"/>
</dbReference>
<dbReference type="Gene3D" id="3.40.630.30">
    <property type="match status" value="1"/>
</dbReference>
<feature type="domain" description="N-acetyltransferase" evidence="4">
    <location>
        <begin position="38"/>
        <end position="187"/>
    </location>
</feature>
<dbReference type="PANTHER" id="PTHR43792:SF8">
    <property type="entry name" value="[RIBOSOMAL PROTEIN US5]-ALANINE N-ACETYLTRANSFERASE"/>
    <property type="match status" value="1"/>
</dbReference>
<gene>
    <name evidence="5" type="ORF">HXK00_02630</name>
</gene>
<dbReference type="InterPro" id="IPR000182">
    <property type="entry name" value="GNAT_dom"/>
</dbReference>
<organism evidence="5 6">
    <name type="scientific">Abiotrophia defectiva</name>
    <name type="common">Streptococcus defectivus</name>
    <dbReference type="NCBI Taxonomy" id="46125"/>
    <lineage>
        <taxon>Bacteria</taxon>
        <taxon>Bacillati</taxon>
        <taxon>Bacillota</taxon>
        <taxon>Bacilli</taxon>
        <taxon>Lactobacillales</taxon>
        <taxon>Aerococcaceae</taxon>
        <taxon>Abiotrophia</taxon>
    </lineage>
</organism>
<dbReference type="GO" id="GO:0005737">
    <property type="term" value="C:cytoplasm"/>
    <property type="evidence" value="ECO:0007669"/>
    <property type="project" value="TreeGrafter"/>
</dbReference>
<dbReference type="PROSITE" id="PS51186">
    <property type="entry name" value="GNAT"/>
    <property type="match status" value="1"/>
</dbReference>
<evidence type="ECO:0000313" key="6">
    <source>
        <dbReference type="Proteomes" id="UP000757900"/>
    </source>
</evidence>
<dbReference type="SUPFAM" id="SSF55729">
    <property type="entry name" value="Acyl-CoA N-acyltransferases (Nat)"/>
    <property type="match status" value="1"/>
</dbReference>
<keyword evidence="2" id="KW-0012">Acyltransferase</keyword>
<comment type="similarity">
    <text evidence="3">Belongs to the acetyltransferase family. RimJ subfamily.</text>
</comment>
<dbReference type="PANTHER" id="PTHR43792">
    <property type="entry name" value="GNAT FAMILY, PUTATIVE (AFU_ORTHOLOGUE AFUA_3G00765)-RELATED-RELATED"/>
    <property type="match status" value="1"/>
</dbReference>
<accession>A0A929MNP6</accession>
<name>A0A929MNP6_ABIDE</name>
<evidence type="ECO:0000256" key="3">
    <source>
        <dbReference type="ARBA" id="ARBA00038502"/>
    </source>
</evidence>
<evidence type="ECO:0000256" key="1">
    <source>
        <dbReference type="ARBA" id="ARBA00022679"/>
    </source>
</evidence>
<sequence length="199" mass="22697">MIKIFGGVVDNHLPRVETDRLVLRKRTLADAEDMFAYAHLDSVAQAAGFPRIRSLEQEITYFTQVFPQEMSYRRVPIGYGITLKGIDRVIGSIDFIDRLGPDILEIGYVLHPTYWGRGIAPEAVSAFIEVAFGLLDLYKLEASCYSSNEQSQSVLRKCGFSLEACLRGRHQLDDNRIDDLRYGLLKSDWARRRERSSYA</sequence>